<keyword evidence="1" id="KW-0540">Nuclease</keyword>
<dbReference type="GO" id="GO:0009307">
    <property type="term" value="P:DNA restriction-modification system"/>
    <property type="evidence" value="ECO:0007669"/>
    <property type="project" value="UniProtKB-UniRule"/>
</dbReference>
<reference evidence="3" key="1">
    <citation type="journal article" date="2020" name="bioRxiv">
        <title>A rank-normalized archaeal taxonomy based on genome phylogeny resolves widespread incomplete and uneven classifications.</title>
        <authorList>
            <person name="Rinke C."/>
            <person name="Chuvochina M."/>
            <person name="Mussig A.J."/>
            <person name="Chaumeil P.-A."/>
            <person name="Waite D.W."/>
            <person name="Whitman W.B."/>
            <person name="Parks D.H."/>
            <person name="Hugenholtz P."/>
        </authorList>
    </citation>
    <scope>NUCLEOTIDE SEQUENCE</scope>
    <source>
        <strain evidence="3">UBA8849</strain>
    </source>
</reference>
<evidence type="ECO:0000313" key="4">
    <source>
        <dbReference type="Proteomes" id="UP000645676"/>
    </source>
</evidence>
<keyword evidence="1" id="KW-0680">Restriction system</keyword>
<dbReference type="EC" id="3.1.21.4" evidence="1"/>
<protein>
    <recommendedName>
        <fullName evidence="1">Type-2 restriction enzyme</fullName>
        <ecNumber evidence="1">3.1.21.4</ecNumber>
    </recommendedName>
</protein>
<evidence type="ECO:0000259" key="2">
    <source>
        <dbReference type="Pfam" id="PF04556"/>
    </source>
</evidence>
<comment type="caution">
    <text evidence="3">The sequence shown here is derived from an EMBL/GenBank/DDBJ whole genome shotgun (WGS) entry which is preliminary data.</text>
</comment>
<dbReference type="GO" id="GO:0009036">
    <property type="term" value="F:type II site-specific deoxyribonuclease activity"/>
    <property type="evidence" value="ECO:0007669"/>
    <property type="project" value="UniProtKB-UniRule"/>
</dbReference>
<accession>A0A832SVK2</accession>
<comment type="similarity">
    <text evidence="1">Belongs to the DpnII type II restriction endonuclease family.</text>
</comment>
<dbReference type="GO" id="GO:0003677">
    <property type="term" value="F:DNA binding"/>
    <property type="evidence" value="ECO:0007669"/>
    <property type="project" value="UniProtKB-UniRule"/>
</dbReference>
<keyword evidence="1" id="KW-0378">Hydrolase</keyword>
<sequence>MNFEYIINSLLETIKTYNFFVDWEKIENNIKKIEKRLHILNYLIGKENFKEEFFELLKEYPEVITVFPILIAVRDNKITILNENMELETLEFKEKKYLTDEEIERYYKFFKETGLEDLLKNRKIKNLVDYVFGVEVGMDTNARKNRIGDLMENIVKKYIENLCKQNKNLDYIFQATKDKIKQKWGINLTLDKTNRKFDFAVFNKNTKKLYLIEVNFYSGGGSKLKATAGEYRSLNEFIKNNNNNVQFIWITDGKGWNTAKNPLKESFNSGVVILNLKMVKEGLLKEILTQ</sequence>
<dbReference type="Pfam" id="PF04556">
    <property type="entry name" value="DpnII"/>
    <property type="match status" value="1"/>
</dbReference>
<dbReference type="InterPro" id="IPR007637">
    <property type="entry name" value="Restrct_endonuc_II_DpnII-like"/>
</dbReference>
<evidence type="ECO:0000313" key="3">
    <source>
        <dbReference type="EMBL" id="HII59552.1"/>
    </source>
</evidence>
<name>A0A832SVK2_9EURY</name>
<proteinExistence type="inferred from homology"/>
<comment type="catalytic activity">
    <reaction evidence="1">
        <text>Endonucleolytic cleavage of DNA to give specific double-stranded fragments with terminal 5'-phosphates.</text>
        <dbReference type="EC" id="3.1.21.4"/>
    </reaction>
</comment>
<organism evidence="3 4">
    <name type="scientific">Methanocaldococcus jannaschii</name>
    <dbReference type="NCBI Taxonomy" id="2190"/>
    <lineage>
        <taxon>Archaea</taxon>
        <taxon>Methanobacteriati</taxon>
        <taxon>Methanobacteriota</taxon>
        <taxon>Methanomada group</taxon>
        <taxon>Methanococci</taxon>
        <taxon>Methanococcales</taxon>
        <taxon>Methanocaldococcaceae</taxon>
        <taxon>Methanocaldococcus</taxon>
    </lineage>
</organism>
<dbReference type="PIRSF" id="PIRSF016080">
    <property type="entry name" value="Restrict_endonuc_II_DpmII"/>
    <property type="match status" value="1"/>
</dbReference>
<evidence type="ECO:0000256" key="1">
    <source>
        <dbReference type="PIRNR" id="PIRNR016080"/>
    </source>
</evidence>
<dbReference type="InterPro" id="IPR021191">
    <property type="entry name" value="Restrct_endonuc_II_DpnII"/>
</dbReference>
<dbReference type="SMR" id="A0A832SVK2"/>
<keyword evidence="1 3" id="KW-0255">Endonuclease</keyword>
<dbReference type="OMA" id="NFYPLHS"/>
<dbReference type="AlphaFoldDB" id="A0A832SVK2"/>
<dbReference type="RefSeq" id="WP_010870104.1">
    <property type="nucleotide sequence ID" value="NC_000909.1"/>
</dbReference>
<dbReference type="Proteomes" id="UP000645676">
    <property type="component" value="Unassembled WGS sequence"/>
</dbReference>
<comment type="function">
    <text evidence="1">A P subtype restriction enzyme that recognizes the double-stranded unmethylated sequence 5'-GATC-3'.</text>
</comment>
<feature type="domain" description="Restriction endonuclease type II DpnII-like" evidence="2">
    <location>
        <begin position="2"/>
        <end position="286"/>
    </location>
</feature>
<gene>
    <name evidence="3" type="ORF">HA335_03065</name>
</gene>
<dbReference type="EMBL" id="DUJR01000016">
    <property type="protein sequence ID" value="HII59552.1"/>
    <property type="molecule type" value="Genomic_DNA"/>
</dbReference>